<protein>
    <submittedName>
        <fullName evidence="1">Uncharacterized protein</fullName>
    </submittedName>
</protein>
<dbReference type="EMBL" id="CP031079">
    <property type="protein sequence ID" value="AYF03182.1"/>
    <property type="molecule type" value="Genomic_DNA"/>
</dbReference>
<evidence type="ECO:0000313" key="2">
    <source>
        <dbReference type="Proteomes" id="UP000272010"/>
    </source>
</evidence>
<reference evidence="2" key="1">
    <citation type="submission" date="2018-07" db="EMBL/GenBank/DDBJ databases">
        <title>Genome Structure of the Opportunistic Pathogen Paracoccus yeei (Alphaproteobacteria) and Identification of Putative Virulence Factors.</title>
        <authorList>
            <person name="Lasek R."/>
            <person name="Szuplewska M."/>
            <person name="Mitura M."/>
            <person name="Decewicz P."/>
            <person name="Chmielowska C."/>
            <person name="Pawlot A."/>
            <person name="Sentkowska D."/>
            <person name="Czarnecki J."/>
            <person name="Bartosik D."/>
        </authorList>
    </citation>
    <scope>NUCLEOTIDE SEQUENCE [LARGE SCALE GENOMIC DNA]</scope>
    <source>
        <strain evidence="2">CCUG 32053</strain>
        <plasmid evidence="2">pyee1</plasmid>
    </source>
</reference>
<proteinExistence type="predicted"/>
<sequence>MHRAKAPSPWSGEGRLSVRARAHALGLPDALLAAIPDRPEDELPGPAIPAAGPGAPIGTVAELEMLAAGLRPAVLLHGPEPWVAGVCDWARRRSLTAMPSAWAFLPQRDAGLGGYANLAAARVPASGAAREWRAVAVSASASLAWLLWLAEARGWDRVMGLALGYPPCCIEAFLRDWPQAVTCCAGDLGRMWLGPEGAEMPWELNVFARYAGPVLTEHFPCSWTCATSLARARRLAGGLARTAPALLAGIEARMRRDIALGPDGWHPGPRHDGDRVRILVPVLQGSS</sequence>
<dbReference type="AlphaFoldDB" id="A0A386UTC4"/>
<keyword evidence="1" id="KW-0614">Plasmid</keyword>
<geneLocation type="plasmid" evidence="2">
    <name>pyee1</name>
</geneLocation>
<gene>
    <name evidence="1" type="ORF">PY32053_03625</name>
</gene>
<name>A0A386UTC4_9RHOB</name>
<organism evidence="1 2">
    <name type="scientific">Paracoccus yeei</name>
    <dbReference type="NCBI Taxonomy" id="147645"/>
    <lineage>
        <taxon>Bacteria</taxon>
        <taxon>Pseudomonadati</taxon>
        <taxon>Pseudomonadota</taxon>
        <taxon>Alphaproteobacteria</taxon>
        <taxon>Rhodobacterales</taxon>
        <taxon>Paracoccaceae</taxon>
        <taxon>Paracoccus</taxon>
    </lineage>
</organism>
<dbReference type="Proteomes" id="UP000272010">
    <property type="component" value="Plasmid pYEE1"/>
</dbReference>
<accession>A0A386UTC4</accession>
<evidence type="ECO:0000313" key="1">
    <source>
        <dbReference type="EMBL" id="AYF03182.1"/>
    </source>
</evidence>